<evidence type="ECO:0000259" key="2">
    <source>
        <dbReference type="PROSITE" id="PS50880"/>
    </source>
</evidence>
<dbReference type="GO" id="GO:0005737">
    <property type="term" value="C:cytoplasm"/>
    <property type="evidence" value="ECO:0007669"/>
    <property type="project" value="TreeGrafter"/>
</dbReference>
<organism evidence="3">
    <name type="scientific">marine sediment metagenome</name>
    <dbReference type="NCBI Taxonomy" id="412755"/>
    <lineage>
        <taxon>unclassified sequences</taxon>
        <taxon>metagenomes</taxon>
        <taxon>ecological metagenomes</taxon>
    </lineage>
</organism>
<name>X1SPY7_9ZZZZ</name>
<dbReference type="SUPFAM" id="SSF56731">
    <property type="entry name" value="DNA primase core"/>
    <property type="match status" value="1"/>
</dbReference>
<dbReference type="InterPro" id="IPR050219">
    <property type="entry name" value="DnaG_primase"/>
</dbReference>
<sequence length="440" mass="49690">LNSWDSLKQHLLERGYTDSELVEVGLVIEAEPAASHDRFRNRLMFPIRDSKSRTTGFGARALDDSMPKYTNSPETPLFDKSGCLYGIDLAREAIRQQDRAVIAEGYIDVIAAHENGFGNVIASMGTSITDKQISILRKLTKNIILSLDADAAGEEAALRCIGYENSLGAEVKVAILPQGKDPDEVIRKSREAWRSLLDEAIPIIDYTFNRVTSELDLNTARDKSLAVDRLLPIITQVKDLVRQAHYLQKLARLVNISEHRLEMVIERNKMSQARLRATEKPGAIIDTGKSLLVNPREEYCLALLLQHPELKHLSGNLLPEYFENSENREIFNTYQQTESTSSIKDNLDNTILEHLDNLIKRSLLPNNIEKRLSDCILRLREEFLRRLERKREVVFASEAASSGSGAELNKLEEQGTEGSAQLRDIFIQRSRGGQKQRRNG</sequence>
<dbReference type="InterPro" id="IPR019475">
    <property type="entry name" value="DNA_primase_DnaB-bd"/>
</dbReference>
<dbReference type="SMART" id="SM00493">
    <property type="entry name" value="TOPRIM"/>
    <property type="match status" value="1"/>
</dbReference>
<dbReference type="Gene3D" id="3.40.1360.10">
    <property type="match status" value="1"/>
</dbReference>
<dbReference type="GO" id="GO:0006269">
    <property type="term" value="P:DNA replication, synthesis of primer"/>
    <property type="evidence" value="ECO:0007669"/>
    <property type="project" value="TreeGrafter"/>
</dbReference>
<dbReference type="Gene3D" id="3.90.980.10">
    <property type="entry name" value="DNA primase, catalytic core, N-terminal domain"/>
    <property type="match status" value="1"/>
</dbReference>
<dbReference type="CDD" id="cd03364">
    <property type="entry name" value="TOPRIM_DnaG_primases"/>
    <property type="match status" value="1"/>
</dbReference>
<dbReference type="InterPro" id="IPR034151">
    <property type="entry name" value="TOPRIM_DnaG_bac"/>
</dbReference>
<dbReference type="Pfam" id="PF13155">
    <property type="entry name" value="Toprim_2"/>
    <property type="match status" value="1"/>
</dbReference>
<dbReference type="InterPro" id="IPR006171">
    <property type="entry name" value="TOPRIM_dom"/>
</dbReference>
<dbReference type="AlphaFoldDB" id="X1SPY7"/>
<protein>
    <recommendedName>
        <fullName evidence="2">Toprim domain-containing protein</fullName>
    </recommendedName>
</protein>
<gene>
    <name evidence="3" type="ORF">S12H4_13754</name>
</gene>
<reference evidence="3" key="1">
    <citation type="journal article" date="2014" name="Front. Microbiol.">
        <title>High frequency of phylogenetically diverse reductive dehalogenase-homologous genes in deep subseafloor sedimentary metagenomes.</title>
        <authorList>
            <person name="Kawai M."/>
            <person name="Futagami T."/>
            <person name="Toyoda A."/>
            <person name="Takaki Y."/>
            <person name="Nishi S."/>
            <person name="Hori S."/>
            <person name="Arai W."/>
            <person name="Tsubouchi T."/>
            <person name="Morono Y."/>
            <person name="Uchiyama I."/>
            <person name="Ito T."/>
            <person name="Fujiyama A."/>
            <person name="Inagaki F."/>
            <person name="Takami H."/>
        </authorList>
    </citation>
    <scope>NUCLEOTIDE SEQUENCE</scope>
    <source>
        <strain evidence="3">Expedition CK06-06</strain>
    </source>
</reference>
<dbReference type="Pfam" id="PF08275">
    <property type="entry name" value="DNAG_N"/>
    <property type="match status" value="1"/>
</dbReference>
<dbReference type="PROSITE" id="PS50880">
    <property type="entry name" value="TOPRIM"/>
    <property type="match status" value="1"/>
</dbReference>
<evidence type="ECO:0000256" key="1">
    <source>
        <dbReference type="SAM" id="MobiDB-lite"/>
    </source>
</evidence>
<dbReference type="InterPro" id="IPR037068">
    <property type="entry name" value="DNA_primase_core_N_sf"/>
</dbReference>
<dbReference type="GO" id="GO:0016779">
    <property type="term" value="F:nucleotidyltransferase activity"/>
    <property type="evidence" value="ECO:0007669"/>
    <property type="project" value="InterPro"/>
</dbReference>
<dbReference type="InterPro" id="IPR013264">
    <property type="entry name" value="DNAG_N"/>
</dbReference>
<dbReference type="PANTHER" id="PTHR30313">
    <property type="entry name" value="DNA PRIMASE"/>
    <property type="match status" value="1"/>
</dbReference>
<comment type="caution">
    <text evidence="3">The sequence shown here is derived from an EMBL/GenBank/DDBJ whole genome shotgun (WGS) entry which is preliminary data.</text>
</comment>
<dbReference type="EMBL" id="BARW01006547">
    <property type="protein sequence ID" value="GAI77420.1"/>
    <property type="molecule type" value="Genomic_DNA"/>
</dbReference>
<dbReference type="PANTHER" id="PTHR30313:SF2">
    <property type="entry name" value="DNA PRIMASE"/>
    <property type="match status" value="1"/>
</dbReference>
<feature type="domain" description="Toprim" evidence="2">
    <location>
        <begin position="98"/>
        <end position="179"/>
    </location>
</feature>
<proteinExistence type="predicted"/>
<feature type="non-terminal residue" evidence="3">
    <location>
        <position position="1"/>
    </location>
</feature>
<accession>X1SPY7</accession>
<dbReference type="Pfam" id="PF10410">
    <property type="entry name" value="DnaB_bind"/>
    <property type="match status" value="1"/>
</dbReference>
<evidence type="ECO:0000313" key="3">
    <source>
        <dbReference type="EMBL" id="GAI77420.1"/>
    </source>
</evidence>
<feature type="region of interest" description="Disordered" evidence="1">
    <location>
        <begin position="400"/>
        <end position="440"/>
    </location>
</feature>